<dbReference type="Proteomes" id="UP001610334">
    <property type="component" value="Unassembled WGS sequence"/>
</dbReference>
<dbReference type="InterPro" id="IPR036318">
    <property type="entry name" value="FAD-bd_PCMH-like_sf"/>
</dbReference>
<comment type="similarity">
    <text evidence="1">Belongs to the oxygen-dependent FAD-linked oxidoreductase family.</text>
</comment>
<dbReference type="InterPro" id="IPR050432">
    <property type="entry name" value="FAD-linked_Oxidoreductases_BP"/>
</dbReference>
<name>A0ABR4H6Y4_9EURO</name>
<dbReference type="Gene3D" id="3.30.465.10">
    <property type="match status" value="2"/>
</dbReference>
<evidence type="ECO:0000256" key="2">
    <source>
        <dbReference type="ARBA" id="ARBA00023002"/>
    </source>
</evidence>
<dbReference type="EMBL" id="JBFXLT010000070">
    <property type="protein sequence ID" value="KAL2810567.1"/>
    <property type="molecule type" value="Genomic_DNA"/>
</dbReference>
<sequence>MAPLSFALIATLVAQALALAVSRRAPITSITPTQWDAFNSTISGRLRDGEPMLAPCYTHYNGESQTPDPGECANLQKNGGDPTFATGQFGYYMQSQWGACQETGDSCTFGAIRPDILTPILDKCEQGSVPTKYVDVQSTEDVQRTMMFARENNLRLVVKNTGHDYQGRSSAPDSLALWMHNLQPPIELNEDFIPDGCLESSGDSITFGAGQQFEGIYNFVEPRGYRIVGGSSVTVGAAGGWITGAGHSMLTNELGLGVDNVQQLKAVLPNGTHVTANRCQNQDLFFALRGGGGGTFGVITEMTTRVYPKKKTHFVQMLFTNLLPVAQRRLMNILVENAEKWAEEGWGGYINCFSLGTDVFIATSLLTYEEAVESMKPLAKFATVFNLGIVKVNTTENFREGLEVFVKMQELGIPPGSAWAISSRIVKRESFAPEKQEELSDILSDFLNVQQNLLEPSLQILSLCLTMPTVYSRNMPKSDLPGGPGHASIAPYWREGIWQVLHFRGYDGSIDNPKLVRNIAQRAHDAMQPLRAFTPGSGAYINEADPWEPDYINSFWGEENYGRLLRIKREIDPNNLLMVHKGVDWDENDGRFACYPDVDES</sequence>
<keyword evidence="2" id="KW-0560">Oxidoreductase</keyword>
<gene>
    <name evidence="5" type="ORF">BJX63DRAFT_444742</name>
</gene>
<evidence type="ECO:0000259" key="4">
    <source>
        <dbReference type="PROSITE" id="PS51387"/>
    </source>
</evidence>
<reference evidence="5 6" key="1">
    <citation type="submission" date="2024-07" db="EMBL/GenBank/DDBJ databases">
        <title>Section-level genome sequencing and comparative genomics of Aspergillus sections Usti and Cavernicolus.</title>
        <authorList>
            <consortium name="Lawrence Berkeley National Laboratory"/>
            <person name="Nybo J.L."/>
            <person name="Vesth T.C."/>
            <person name="Theobald S."/>
            <person name="Frisvad J.C."/>
            <person name="Larsen T.O."/>
            <person name="Kjaerboelling I."/>
            <person name="Rothschild-Mancinelli K."/>
            <person name="Lyhne E.K."/>
            <person name="Kogle M.E."/>
            <person name="Barry K."/>
            <person name="Clum A."/>
            <person name="Na H."/>
            <person name="Ledsgaard L."/>
            <person name="Lin J."/>
            <person name="Lipzen A."/>
            <person name="Kuo A."/>
            <person name="Riley R."/>
            <person name="Mondo S."/>
            <person name="Labutti K."/>
            <person name="Haridas S."/>
            <person name="Pangalinan J."/>
            <person name="Salamov A.A."/>
            <person name="Simmons B.A."/>
            <person name="Magnuson J.K."/>
            <person name="Chen J."/>
            <person name="Drula E."/>
            <person name="Henrissat B."/>
            <person name="Wiebenga A."/>
            <person name="Lubbers R.J."/>
            <person name="Gomes A.C."/>
            <person name="Makela M.R."/>
            <person name="Stajich J."/>
            <person name="Grigoriev I.V."/>
            <person name="Mortensen U.H."/>
            <person name="De Vries R.P."/>
            <person name="Baker S.E."/>
            <person name="Andersen M.R."/>
        </authorList>
    </citation>
    <scope>NUCLEOTIDE SEQUENCE [LARGE SCALE GENOMIC DNA]</scope>
    <source>
        <strain evidence="5 6">CBS 588.65</strain>
    </source>
</reference>
<dbReference type="Pfam" id="PF08031">
    <property type="entry name" value="BBE"/>
    <property type="match status" value="1"/>
</dbReference>
<dbReference type="InterPro" id="IPR016169">
    <property type="entry name" value="FAD-bd_PCMH_sub2"/>
</dbReference>
<dbReference type="InterPro" id="IPR016166">
    <property type="entry name" value="FAD-bd_PCMH"/>
</dbReference>
<keyword evidence="3" id="KW-0732">Signal</keyword>
<feature type="domain" description="FAD-binding PCMH-type" evidence="4">
    <location>
        <begin position="126"/>
        <end position="309"/>
    </location>
</feature>
<proteinExistence type="inferred from homology"/>
<dbReference type="PROSITE" id="PS51387">
    <property type="entry name" value="FAD_PCMH"/>
    <property type="match status" value="1"/>
</dbReference>
<feature type="chain" id="PRO_5045517031" description="FAD-binding PCMH-type domain-containing protein" evidence="3">
    <location>
        <begin position="19"/>
        <end position="601"/>
    </location>
</feature>
<comment type="caution">
    <text evidence="5">The sequence shown here is derived from an EMBL/GenBank/DDBJ whole genome shotgun (WGS) entry which is preliminary data.</text>
</comment>
<dbReference type="PANTHER" id="PTHR13878:SF91">
    <property type="entry name" value="FAD BINDING DOMAIN PROTEIN (AFU_ORTHOLOGUE AFUA_6G12070)-RELATED"/>
    <property type="match status" value="1"/>
</dbReference>
<evidence type="ECO:0000313" key="6">
    <source>
        <dbReference type="Proteomes" id="UP001610334"/>
    </source>
</evidence>
<dbReference type="Pfam" id="PF01565">
    <property type="entry name" value="FAD_binding_4"/>
    <property type="match status" value="1"/>
</dbReference>
<protein>
    <recommendedName>
        <fullName evidence="4">FAD-binding PCMH-type domain-containing protein</fullName>
    </recommendedName>
</protein>
<evidence type="ECO:0000313" key="5">
    <source>
        <dbReference type="EMBL" id="KAL2810567.1"/>
    </source>
</evidence>
<dbReference type="PANTHER" id="PTHR13878">
    <property type="entry name" value="GULONOLACTONE OXIDASE"/>
    <property type="match status" value="1"/>
</dbReference>
<dbReference type="Gene3D" id="3.40.462.20">
    <property type="match status" value="1"/>
</dbReference>
<evidence type="ECO:0000256" key="1">
    <source>
        <dbReference type="ARBA" id="ARBA00005466"/>
    </source>
</evidence>
<evidence type="ECO:0000256" key="3">
    <source>
        <dbReference type="SAM" id="SignalP"/>
    </source>
</evidence>
<organism evidence="5 6">
    <name type="scientific">Aspergillus granulosus</name>
    <dbReference type="NCBI Taxonomy" id="176169"/>
    <lineage>
        <taxon>Eukaryota</taxon>
        <taxon>Fungi</taxon>
        <taxon>Dikarya</taxon>
        <taxon>Ascomycota</taxon>
        <taxon>Pezizomycotina</taxon>
        <taxon>Eurotiomycetes</taxon>
        <taxon>Eurotiomycetidae</taxon>
        <taxon>Eurotiales</taxon>
        <taxon>Aspergillaceae</taxon>
        <taxon>Aspergillus</taxon>
        <taxon>Aspergillus subgen. Nidulantes</taxon>
    </lineage>
</organism>
<dbReference type="InterPro" id="IPR012951">
    <property type="entry name" value="BBE"/>
</dbReference>
<dbReference type="InterPro" id="IPR006094">
    <property type="entry name" value="Oxid_FAD_bind_N"/>
</dbReference>
<accession>A0ABR4H6Y4</accession>
<dbReference type="SUPFAM" id="SSF56176">
    <property type="entry name" value="FAD-binding/transporter-associated domain-like"/>
    <property type="match status" value="1"/>
</dbReference>
<feature type="signal peptide" evidence="3">
    <location>
        <begin position="1"/>
        <end position="18"/>
    </location>
</feature>
<keyword evidence="6" id="KW-1185">Reference proteome</keyword>